<keyword evidence="2" id="KW-1185">Reference proteome</keyword>
<sequence>MPTSSTVGKRPAKVGEATCEASLPGCRRVDFSGLNATRLSPGHLGAPDRRIAFRGLNASGASGWPDRD</sequence>
<accession>R4SXQ1</accession>
<protein>
    <submittedName>
        <fullName evidence="1">Uncharacterized protein</fullName>
    </submittedName>
</protein>
<evidence type="ECO:0000313" key="1">
    <source>
        <dbReference type="EMBL" id="AGM03288.1"/>
    </source>
</evidence>
<dbReference type="EMBL" id="CP003410">
    <property type="protein sequence ID" value="AGM03288.1"/>
    <property type="molecule type" value="Genomic_DNA"/>
</dbReference>
<evidence type="ECO:0000313" key="2">
    <source>
        <dbReference type="Proteomes" id="UP000013968"/>
    </source>
</evidence>
<gene>
    <name evidence="1" type="ORF">AORI_0699</name>
</gene>
<organism evidence="1 2">
    <name type="scientific">Amycolatopsis keratiniphila</name>
    <dbReference type="NCBI Taxonomy" id="129921"/>
    <lineage>
        <taxon>Bacteria</taxon>
        <taxon>Bacillati</taxon>
        <taxon>Actinomycetota</taxon>
        <taxon>Actinomycetes</taxon>
        <taxon>Pseudonocardiales</taxon>
        <taxon>Pseudonocardiaceae</taxon>
        <taxon>Amycolatopsis</taxon>
        <taxon>Amycolatopsis japonica group</taxon>
    </lineage>
</organism>
<proteinExistence type="predicted"/>
<dbReference type="HOGENOM" id="CLU_2784774_0_0_11"/>
<dbReference type="PATRIC" id="fig|1156913.3.peg.715"/>
<name>R4SXQ1_9PSEU</name>
<reference evidence="1 2" key="1">
    <citation type="journal article" date="2013" name="BMC Genomics">
        <title>ContigScape: a Cytoscape plugin facilitating microbial genome gap closing.</title>
        <authorList>
            <person name="Tang B."/>
            <person name="Wang Q."/>
            <person name="Yang M."/>
            <person name="Xie F."/>
            <person name="Zhu Y."/>
            <person name="Zhuo Y."/>
            <person name="Wang S."/>
            <person name="Gao H."/>
            <person name="Ding X."/>
            <person name="Zhang L."/>
            <person name="Zhao G."/>
            <person name="Zheng H."/>
        </authorList>
    </citation>
    <scope>NUCLEOTIDE SEQUENCE [LARGE SCALE GENOMIC DNA]</scope>
    <source>
        <strain evidence="1 2">HCCB10007</strain>
    </source>
</reference>
<dbReference type="Proteomes" id="UP000013968">
    <property type="component" value="Chromosome"/>
</dbReference>
<dbReference type="KEGG" id="aoi:AORI_0699"/>
<dbReference type="AlphaFoldDB" id="R4SXQ1"/>